<name>A0A4Y7Q0Z8_9AGAM</name>
<gene>
    <name evidence="2" type="ORF">BD410DRAFT_840795</name>
</gene>
<feature type="region of interest" description="Disordered" evidence="1">
    <location>
        <begin position="1"/>
        <end position="26"/>
    </location>
</feature>
<dbReference type="VEuPathDB" id="FungiDB:BD410DRAFT_840795"/>
<sequence>MHPGIHQRPEASGARPSRPNRTLPFTVDDEQFQLVAVPARRCTSSTSSALDPYWTPFITANTPTFSAAITPSSSSITDDDSLSTGIPTSASMSTSTSSSTSTSTISLTALPPLTTTTTTTPRATVSHANHPLLPASPSSPSLSATKDKVQAIVLGSLLGCVLGAVTGWEGDGEGSSGTSKGYAPLDDEEVDAFVGQFRPFDEQGGLFYSFIKSASSRQKRTIETPSLTDSSRGSILLIVEKSLFDLGLPSTVSQATLSLKWSGALRMEKQRVTSWFFKHKNARRREDKELF</sequence>
<dbReference type="AlphaFoldDB" id="A0A4Y7Q0Z8"/>
<dbReference type="Proteomes" id="UP000294933">
    <property type="component" value="Unassembled WGS sequence"/>
</dbReference>
<protein>
    <submittedName>
        <fullName evidence="2">Uncharacterized protein</fullName>
    </submittedName>
</protein>
<proteinExistence type="predicted"/>
<accession>A0A4Y7Q0Z8</accession>
<evidence type="ECO:0000313" key="3">
    <source>
        <dbReference type="Proteomes" id="UP000294933"/>
    </source>
</evidence>
<reference evidence="2 3" key="1">
    <citation type="submission" date="2018-06" db="EMBL/GenBank/DDBJ databases">
        <title>A transcriptomic atlas of mushroom development highlights an independent origin of complex multicellularity.</title>
        <authorList>
            <consortium name="DOE Joint Genome Institute"/>
            <person name="Krizsan K."/>
            <person name="Almasi E."/>
            <person name="Merenyi Z."/>
            <person name="Sahu N."/>
            <person name="Viragh M."/>
            <person name="Koszo T."/>
            <person name="Mondo S."/>
            <person name="Kiss B."/>
            <person name="Balint B."/>
            <person name="Kues U."/>
            <person name="Barry K."/>
            <person name="Hegedus J.C."/>
            <person name="Henrissat B."/>
            <person name="Johnson J."/>
            <person name="Lipzen A."/>
            <person name="Ohm R."/>
            <person name="Nagy I."/>
            <person name="Pangilinan J."/>
            <person name="Yan J."/>
            <person name="Xiong Y."/>
            <person name="Grigoriev I.V."/>
            <person name="Hibbett D.S."/>
            <person name="Nagy L.G."/>
        </authorList>
    </citation>
    <scope>NUCLEOTIDE SEQUENCE [LARGE SCALE GENOMIC DNA]</scope>
    <source>
        <strain evidence="2 3">SZMC22713</strain>
    </source>
</reference>
<evidence type="ECO:0000256" key="1">
    <source>
        <dbReference type="SAM" id="MobiDB-lite"/>
    </source>
</evidence>
<dbReference type="EMBL" id="ML170183">
    <property type="protein sequence ID" value="TDL21075.1"/>
    <property type="molecule type" value="Genomic_DNA"/>
</dbReference>
<keyword evidence="3" id="KW-1185">Reference proteome</keyword>
<organism evidence="2 3">
    <name type="scientific">Rickenella mellea</name>
    <dbReference type="NCBI Taxonomy" id="50990"/>
    <lineage>
        <taxon>Eukaryota</taxon>
        <taxon>Fungi</taxon>
        <taxon>Dikarya</taxon>
        <taxon>Basidiomycota</taxon>
        <taxon>Agaricomycotina</taxon>
        <taxon>Agaricomycetes</taxon>
        <taxon>Hymenochaetales</taxon>
        <taxon>Rickenellaceae</taxon>
        <taxon>Rickenella</taxon>
    </lineage>
</organism>
<evidence type="ECO:0000313" key="2">
    <source>
        <dbReference type="EMBL" id="TDL21075.1"/>
    </source>
</evidence>
<feature type="region of interest" description="Disordered" evidence="1">
    <location>
        <begin position="71"/>
        <end position="120"/>
    </location>
</feature>